<proteinExistence type="predicted"/>
<dbReference type="InterPro" id="IPR006448">
    <property type="entry name" value="Phage_term_ssu_P27"/>
</dbReference>
<dbReference type="Proteomes" id="UP000093199">
    <property type="component" value="Unassembled WGS sequence"/>
</dbReference>
<dbReference type="STRING" id="33978.A6M13_07495"/>
<evidence type="ECO:0000313" key="2">
    <source>
        <dbReference type="Proteomes" id="UP000093199"/>
    </source>
</evidence>
<dbReference type="AlphaFoldDB" id="A0A1C0Y5A3"/>
<dbReference type="OrthoDB" id="2054820at2"/>
<evidence type="ECO:0000313" key="1">
    <source>
        <dbReference type="EMBL" id="OCS82352.1"/>
    </source>
</evidence>
<evidence type="ECO:0008006" key="3">
    <source>
        <dbReference type="Google" id="ProtNLM"/>
    </source>
</evidence>
<protein>
    <recommendedName>
        <fullName evidence="3">Terminase</fullName>
    </recommendedName>
</protein>
<sequence length="105" mass="12229">MKSLGTYKKEYNNLIEIYAGLLHQYQVFELQFEQSDYQITEEYTNKAGATNDRKRPIFTAMESLRKDIVSYSDRLCLNPKSLNVEQPKKVEVVTSPLDQFLASQK</sequence>
<accession>A0A1C0Y5A3</accession>
<dbReference type="EMBL" id="MASJ01000042">
    <property type="protein sequence ID" value="OCS82352.1"/>
    <property type="molecule type" value="Genomic_DNA"/>
</dbReference>
<reference evidence="1 2" key="1">
    <citation type="submission" date="2016-07" db="EMBL/GenBank/DDBJ databases">
        <title>Caryophanon tenue genome sequencing.</title>
        <authorList>
            <person name="Verma A."/>
            <person name="Pal Y."/>
            <person name="Krishnamurthi S."/>
        </authorList>
    </citation>
    <scope>NUCLEOTIDE SEQUENCE [LARGE SCALE GENOMIC DNA]</scope>
    <source>
        <strain evidence="1 2">DSM 14152</strain>
    </source>
</reference>
<keyword evidence="2" id="KW-1185">Reference proteome</keyword>
<gene>
    <name evidence="1" type="ORF">A6M13_07495</name>
</gene>
<organism evidence="1 2">
    <name type="scientific">Caryophanon tenue</name>
    <dbReference type="NCBI Taxonomy" id="33978"/>
    <lineage>
        <taxon>Bacteria</taxon>
        <taxon>Bacillati</taxon>
        <taxon>Bacillota</taxon>
        <taxon>Bacilli</taxon>
        <taxon>Bacillales</taxon>
        <taxon>Caryophanaceae</taxon>
        <taxon>Caryophanon</taxon>
    </lineage>
</organism>
<comment type="caution">
    <text evidence="1">The sequence shown here is derived from an EMBL/GenBank/DDBJ whole genome shotgun (WGS) entry which is preliminary data.</text>
</comment>
<dbReference type="Pfam" id="PF05119">
    <property type="entry name" value="Terminase_4"/>
    <property type="match status" value="1"/>
</dbReference>
<name>A0A1C0Y5A3_9BACL</name>